<dbReference type="EMBL" id="KZ805590">
    <property type="protein sequence ID" value="PVH93430.1"/>
    <property type="molecule type" value="Genomic_DNA"/>
</dbReference>
<dbReference type="AlphaFoldDB" id="A0A2V1D5T0"/>
<dbReference type="Proteomes" id="UP000244855">
    <property type="component" value="Unassembled WGS sequence"/>
</dbReference>
<feature type="compositionally biased region" description="Polar residues" evidence="1">
    <location>
        <begin position="113"/>
        <end position="128"/>
    </location>
</feature>
<protein>
    <submittedName>
        <fullName evidence="2">Uncharacterized protein</fullName>
    </submittedName>
</protein>
<feature type="compositionally biased region" description="Basic and acidic residues" evidence="1">
    <location>
        <begin position="34"/>
        <end position="46"/>
    </location>
</feature>
<keyword evidence="3" id="KW-1185">Reference proteome</keyword>
<accession>A0A2V1D5T0</accession>
<sequence>MMFTCTVNAKPLTRFGPCTTSEESKWKTQWLRNRHAEKETARENKRTTQRYPQQQQQQLRYRHAQRQLPSLIHRSSAYRANSATESTNTLSLHQRPDSSTSKLTPTVPPTLHSVPNNKHPSTRSNKPRANSARRLSV</sequence>
<gene>
    <name evidence="2" type="ORF">DM02DRAFT_227858</name>
</gene>
<feature type="compositionally biased region" description="Polar residues" evidence="1">
    <location>
        <begin position="78"/>
        <end position="104"/>
    </location>
</feature>
<evidence type="ECO:0000256" key="1">
    <source>
        <dbReference type="SAM" id="MobiDB-lite"/>
    </source>
</evidence>
<feature type="compositionally biased region" description="Low complexity" evidence="1">
    <location>
        <begin position="49"/>
        <end position="59"/>
    </location>
</feature>
<reference evidence="2 3" key="1">
    <citation type="journal article" date="2018" name="Sci. Rep.">
        <title>Comparative genomics provides insights into the lifestyle and reveals functional heterogeneity of dark septate endophytic fungi.</title>
        <authorList>
            <person name="Knapp D.G."/>
            <person name="Nemeth J.B."/>
            <person name="Barry K."/>
            <person name="Hainaut M."/>
            <person name="Henrissat B."/>
            <person name="Johnson J."/>
            <person name="Kuo A."/>
            <person name="Lim J.H.P."/>
            <person name="Lipzen A."/>
            <person name="Nolan M."/>
            <person name="Ohm R.A."/>
            <person name="Tamas L."/>
            <person name="Grigoriev I.V."/>
            <person name="Spatafora J.W."/>
            <person name="Nagy L.G."/>
            <person name="Kovacs G.M."/>
        </authorList>
    </citation>
    <scope>NUCLEOTIDE SEQUENCE [LARGE SCALE GENOMIC DNA]</scope>
    <source>
        <strain evidence="2 3">DSE2036</strain>
    </source>
</reference>
<name>A0A2V1D5T0_9PLEO</name>
<evidence type="ECO:0000313" key="3">
    <source>
        <dbReference type="Proteomes" id="UP000244855"/>
    </source>
</evidence>
<feature type="region of interest" description="Disordered" evidence="1">
    <location>
        <begin position="29"/>
        <end position="137"/>
    </location>
</feature>
<proteinExistence type="predicted"/>
<organism evidence="2 3">
    <name type="scientific">Periconia macrospinosa</name>
    <dbReference type="NCBI Taxonomy" id="97972"/>
    <lineage>
        <taxon>Eukaryota</taxon>
        <taxon>Fungi</taxon>
        <taxon>Dikarya</taxon>
        <taxon>Ascomycota</taxon>
        <taxon>Pezizomycotina</taxon>
        <taxon>Dothideomycetes</taxon>
        <taxon>Pleosporomycetidae</taxon>
        <taxon>Pleosporales</taxon>
        <taxon>Massarineae</taxon>
        <taxon>Periconiaceae</taxon>
        <taxon>Periconia</taxon>
    </lineage>
</organism>
<evidence type="ECO:0000313" key="2">
    <source>
        <dbReference type="EMBL" id="PVH93430.1"/>
    </source>
</evidence>